<keyword evidence="1" id="KW-0677">Repeat</keyword>
<reference evidence="2 3" key="1">
    <citation type="submission" date="2021-05" db="EMBL/GenBank/DDBJ databases">
        <title>Genome Assembly of Synthetic Allotetraploid Brassica napus Reveals Homoeologous Exchanges between Subgenomes.</title>
        <authorList>
            <person name="Davis J.T."/>
        </authorList>
    </citation>
    <scope>NUCLEOTIDE SEQUENCE [LARGE SCALE GENOMIC DNA]</scope>
    <source>
        <strain evidence="3">cv. Da-Ae</strain>
        <tissue evidence="2">Seedling</tissue>
    </source>
</reference>
<accession>A0ABQ7YD32</accession>
<name>A0ABQ7YD32_BRANA</name>
<organism evidence="2 3">
    <name type="scientific">Brassica napus</name>
    <name type="common">Rape</name>
    <dbReference type="NCBI Taxonomy" id="3708"/>
    <lineage>
        <taxon>Eukaryota</taxon>
        <taxon>Viridiplantae</taxon>
        <taxon>Streptophyta</taxon>
        <taxon>Embryophyta</taxon>
        <taxon>Tracheophyta</taxon>
        <taxon>Spermatophyta</taxon>
        <taxon>Magnoliopsida</taxon>
        <taxon>eudicotyledons</taxon>
        <taxon>Gunneridae</taxon>
        <taxon>Pentapetalae</taxon>
        <taxon>rosids</taxon>
        <taxon>malvids</taxon>
        <taxon>Brassicales</taxon>
        <taxon>Brassicaceae</taxon>
        <taxon>Brassiceae</taxon>
        <taxon>Brassica</taxon>
    </lineage>
</organism>
<dbReference type="Gene3D" id="1.25.40.10">
    <property type="entry name" value="Tetratricopeptide repeat domain"/>
    <property type="match status" value="2"/>
</dbReference>
<keyword evidence="3" id="KW-1185">Reference proteome</keyword>
<dbReference type="PANTHER" id="PTHR47937">
    <property type="entry name" value="PLASTID TRANSCRIPTIONALLY ACTIVE CHROMOSOME 2-LIKE PROTEIN"/>
    <property type="match status" value="1"/>
</dbReference>
<proteinExistence type="predicted"/>
<dbReference type="InterPro" id="IPR052308">
    <property type="entry name" value="PPR_domain-containing"/>
</dbReference>
<evidence type="ECO:0000313" key="2">
    <source>
        <dbReference type="EMBL" id="KAH0865512.1"/>
    </source>
</evidence>
<evidence type="ECO:0008006" key="4">
    <source>
        <dbReference type="Google" id="ProtNLM"/>
    </source>
</evidence>
<dbReference type="Pfam" id="PF01535">
    <property type="entry name" value="PPR"/>
    <property type="match status" value="1"/>
</dbReference>
<comment type="caution">
    <text evidence="2">The sequence shown here is derived from an EMBL/GenBank/DDBJ whole genome shotgun (WGS) entry which is preliminary data.</text>
</comment>
<dbReference type="InterPro" id="IPR011990">
    <property type="entry name" value="TPR-like_helical_dom_sf"/>
</dbReference>
<dbReference type="Proteomes" id="UP000824890">
    <property type="component" value="Unassembled WGS sequence"/>
</dbReference>
<evidence type="ECO:0000256" key="1">
    <source>
        <dbReference type="ARBA" id="ARBA00022737"/>
    </source>
</evidence>
<evidence type="ECO:0000313" key="3">
    <source>
        <dbReference type="Proteomes" id="UP000824890"/>
    </source>
</evidence>
<dbReference type="InterPro" id="IPR002885">
    <property type="entry name" value="PPR_rpt"/>
</dbReference>
<dbReference type="PANTHER" id="PTHR47937:SF7">
    <property type="entry name" value="EXPORTIN-2 CENTRAL DOMAIN-CONTAINING PROTEIN"/>
    <property type="match status" value="1"/>
</dbReference>
<gene>
    <name evidence="2" type="ORF">HID58_082723</name>
</gene>
<protein>
    <recommendedName>
        <fullName evidence="4">Pentatricopeptide repeat-containing protein</fullName>
    </recommendedName>
</protein>
<sequence>MINKLRILFCTCETIIGSMFRNKRHKDAYDLYDFFFNKHKLIPTNRCCNCIIESRFQQGLVDEALDFHRSIKYRGYPNDDTLRFQSGRLDQAEALLKAWELPYRRPDHVAFNNLIRGFLDLGNLDKANLVLDEFKRAWSAFALSSSWHKPDSLSLEYEQRLALLMATFMEYWFKQGKEMEAMKCYEPCVGVANNNLPPDTGNALLKILLKYCKKTHAWALYHDMFDQSQSGISSRPLDSGTVKIMVGECFDMGRCSQAIDTYNKARAKNNFLDDR</sequence>
<dbReference type="EMBL" id="JAGKQM010000018">
    <property type="protein sequence ID" value="KAH0865512.1"/>
    <property type="molecule type" value="Genomic_DNA"/>
</dbReference>